<evidence type="ECO:0000313" key="3">
    <source>
        <dbReference type="Proteomes" id="UP001197378"/>
    </source>
</evidence>
<dbReference type="RefSeq" id="WP_215885706.1">
    <property type="nucleotide sequence ID" value="NZ_JAAXYO010000154.1"/>
</dbReference>
<accession>A0AAE2YR58</accession>
<protein>
    <recommendedName>
        <fullName evidence="4">IncI1 plasmid conjugative transfer protein TraW</fullName>
    </recommendedName>
</protein>
<comment type="caution">
    <text evidence="2">The sequence shown here is derived from an EMBL/GenBank/DDBJ whole genome shotgun (WGS) entry which is preliminary data.</text>
</comment>
<evidence type="ECO:0000313" key="2">
    <source>
        <dbReference type="EMBL" id="MBU2788652.1"/>
    </source>
</evidence>
<gene>
    <name evidence="2" type="ORF">HFQ13_10660</name>
</gene>
<reference evidence="2" key="1">
    <citation type="journal article" date="2021" name="ISME J.">
        <title>Genomic evolution of the class Acidithiobacillia: deep-branching Proteobacteria living in extreme acidic conditions.</title>
        <authorList>
            <person name="Moya-Beltran A."/>
            <person name="Beard S."/>
            <person name="Rojas-Villalobos C."/>
            <person name="Issotta F."/>
            <person name="Gallardo Y."/>
            <person name="Ulloa R."/>
            <person name="Giaveno A."/>
            <person name="Degli Esposti M."/>
            <person name="Johnson D.B."/>
            <person name="Quatrini R."/>
        </authorList>
    </citation>
    <scope>NUCLEOTIDE SEQUENCE</scope>
    <source>
        <strain evidence="2">VAN18-1</strain>
    </source>
</reference>
<name>A0AAE2YR58_9PROT</name>
<keyword evidence="1" id="KW-0732">Signal</keyword>
<evidence type="ECO:0000256" key="1">
    <source>
        <dbReference type="SAM" id="SignalP"/>
    </source>
</evidence>
<keyword evidence="3" id="KW-1185">Reference proteome</keyword>
<proteinExistence type="predicted"/>
<feature type="chain" id="PRO_5042244750" description="IncI1 plasmid conjugative transfer protein TraW" evidence="1">
    <location>
        <begin position="29"/>
        <end position="422"/>
    </location>
</feature>
<dbReference type="EMBL" id="JAAXYO010000154">
    <property type="protein sequence ID" value="MBU2788652.1"/>
    <property type="molecule type" value="Genomic_DNA"/>
</dbReference>
<evidence type="ECO:0008006" key="4">
    <source>
        <dbReference type="Google" id="ProtNLM"/>
    </source>
</evidence>
<dbReference type="AlphaFoldDB" id="A0AAE2YR58"/>
<dbReference type="Proteomes" id="UP001197378">
    <property type="component" value="Unassembled WGS sequence"/>
</dbReference>
<feature type="signal peptide" evidence="1">
    <location>
        <begin position="1"/>
        <end position="28"/>
    </location>
</feature>
<organism evidence="2 3">
    <name type="scientific">Igneacidithiobacillus copahuensis</name>
    <dbReference type="NCBI Taxonomy" id="2724909"/>
    <lineage>
        <taxon>Bacteria</taxon>
        <taxon>Pseudomonadati</taxon>
        <taxon>Pseudomonadota</taxon>
        <taxon>Acidithiobacillia</taxon>
        <taxon>Acidithiobacillales</taxon>
        <taxon>Acidithiobacillaceae</taxon>
        <taxon>Igneacidithiobacillus</taxon>
    </lineage>
</organism>
<sequence>MRNTKIRKLVWAIGMTGMGMVWGSAAWASVPPPVDTSVGGGVATYGQFFNGSGTVHQISGNGATSQNIQTMEDAINQNGYNIYEYGLKPLIIAEDAKSRAANKLYTQALMMHMNAMAKAKQEAKMRQFETQNAQMPPSMPCGGSTCTGETTVSKAVAGGSGVFGTSNAVSGSQALGSDIDENLTSRVGARQPLKTYAVQCTDFASAKEIAEGVCPDPTSVVPNKDILGTTLLSMPAVGHDEKNKTLDNKALNQLVANLVQAPPVSKRHKAYYKTLAGQAEEGKMFSIRSRVSLARTALAQIAAMDTQHKGFGTDFAKSLNKKLIVPTKLAPNASLMQALAWEDQATYGNRKWYQQIAKMSKSALAKERVILQAQQLQYQYIAFRERTNIEALLATLLAEQSNAIQKQVNESVVDNGATGPAK</sequence>